<dbReference type="GO" id="GO:0006631">
    <property type="term" value="P:fatty acid metabolic process"/>
    <property type="evidence" value="ECO:0007669"/>
    <property type="project" value="TreeGrafter"/>
</dbReference>
<dbReference type="Gene3D" id="3.40.50.980">
    <property type="match status" value="2"/>
</dbReference>
<gene>
    <name evidence="10" type="ORF">MEDL_16277</name>
</gene>
<dbReference type="Proteomes" id="UP000683360">
    <property type="component" value="Unassembled WGS sequence"/>
</dbReference>
<sequence>MDSPSSQYRNKSAFYVVSDHKNLLEFRQSGTTLRQDMERPCDGIECTSKRTADLAIRQGKIVVQNASDYFEKVGPLHKKKEVEEINKSLMALKGTMQVHQVASVSKGKVKTCTTSCYCEYCIVGTLHDYSEGEIDELHNDFFGPKTSPKPKQMPNNFETELVDDESDAEDTNNNTEEIVETIYQNVLTLREMSKNEKDMLLMGTLTMAGDIEKTRKGKRKRIRYSYSFESRPICRECFKVCHDIGEKHLRNLKSHLDKNGKVPRDHGNAGKIPHNALKYDDTKRVVDFVVGFANEFGLPQPAAPRGRDDKAPVYLSSSETLLNLHFKYKSACETEEVSSVGKSSFRDIWLKCCPHIKICGPKDDVCFKCENFKQFIMDSTSEEDKLKYSSELQQHIEACKIERDVYKHWLQKSTDELYGVNRLPIPIRPLLHNYRYIHYTFDFSQHFTLPHRCRQIGPMYFVTARKIHMFGVRVDGIPIQYNYLVDENETIGKDGSLIHGPNAVISMLHHSLTNYGYGERECGLHADNCGGQNKNKTCKMLDRCRLRPLKKRLYRRSDVDLLQDIAEIVDKSTASNKAVVMKKENNELEWEWRDWKTFFACHFKPLKGIRQYQQFRFSSDHPGCVFVKKNNNDAETKIKLLKSNVKEFSSEILPLVLPSAGFSSERLEYFRNILRRYVRPAKQDIFCATVNGNEESYAQAPSGNKQKWSYAHGPSDTPLLGSTIGQALQDWTELRPDKEAAIFCKGNIRKTFQQILEESDQFAAGLLELGIKRGDRVGIWGPNSIEWILTQYATARAGIILVNINPMYIANEMEYVLQQTGCKAIIAAEEFKGHDYYEILFHLIPELARCEDGFVKSHRLPDLETVIMIGEKKHQGTLKFSSVLEAGTSKRKAEIMDLQKRLQFDDPINIQFTSGTTGSPKGATLSHHNILNNSYFIGRRLGYHEKETRICIPVPLYHCFGMVIGSLTMASHGATCVYPSPAFDAKDTLEAISKERCTSVYGVPTMFIDIVNHPDLNKYNLSSLYTGIMAGAPCPIETMKEVIGNMEMPGVTVCYGTTENSPVTFQNFRDDNIEKKVGTIGKPHPHVEAKVIDEYGNVVPCDTPGELCTRGYTTMLGYWNNPARTADVIKLDRWYHTGDIATMDEDGYCSVVGRITDMIIRGGENVYAFEIEQVIYHHPCVKDVQVVGVPVERLGEEIYAFIEFKEGYTCTEENIKDYCKTRMARFKVPRYVKFVEEFPLTATGKVQKFKLKEEAMRDLNLID</sequence>
<evidence type="ECO:0000256" key="1">
    <source>
        <dbReference type="ARBA" id="ARBA00006432"/>
    </source>
</evidence>
<organism evidence="10 11">
    <name type="scientific">Mytilus edulis</name>
    <name type="common">Blue mussel</name>
    <dbReference type="NCBI Taxonomy" id="6550"/>
    <lineage>
        <taxon>Eukaryota</taxon>
        <taxon>Metazoa</taxon>
        <taxon>Spiralia</taxon>
        <taxon>Lophotrochozoa</taxon>
        <taxon>Mollusca</taxon>
        <taxon>Bivalvia</taxon>
        <taxon>Autobranchia</taxon>
        <taxon>Pteriomorphia</taxon>
        <taxon>Mytilida</taxon>
        <taxon>Mytiloidea</taxon>
        <taxon>Mytilidae</taxon>
        <taxon>Mytilinae</taxon>
        <taxon>Mytilus</taxon>
    </lineage>
</organism>
<dbReference type="Pfam" id="PF00501">
    <property type="entry name" value="AMP-binding"/>
    <property type="match status" value="1"/>
</dbReference>
<evidence type="ECO:0000256" key="7">
    <source>
        <dbReference type="ARBA" id="ARBA00048277"/>
    </source>
</evidence>
<dbReference type="FunFam" id="3.40.50.12780:FF:000003">
    <property type="entry name" value="Long-chain-fatty-acid--CoA ligase FadD"/>
    <property type="match status" value="1"/>
</dbReference>
<dbReference type="InterPro" id="IPR020845">
    <property type="entry name" value="AMP-binding_CS"/>
</dbReference>
<dbReference type="OrthoDB" id="10253115at2759"/>
<dbReference type="Pfam" id="PF13193">
    <property type="entry name" value="AMP-binding_C"/>
    <property type="match status" value="1"/>
</dbReference>
<dbReference type="CDD" id="cd05917">
    <property type="entry name" value="FACL_like_2"/>
    <property type="match status" value="1"/>
</dbReference>
<evidence type="ECO:0000256" key="5">
    <source>
        <dbReference type="ARBA" id="ARBA00039638"/>
    </source>
</evidence>
<evidence type="ECO:0000259" key="8">
    <source>
        <dbReference type="Pfam" id="PF00501"/>
    </source>
</evidence>
<evidence type="ECO:0000256" key="2">
    <source>
        <dbReference type="ARBA" id="ARBA00022598"/>
    </source>
</evidence>
<dbReference type="Gene3D" id="3.30.300.30">
    <property type="match status" value="1"/>
</dbReference>
<comment type="caution">
    <text evidence="10">The sequence shown here is derived from an EMBL/GenBank/DDBJ whole genome shotgun (WGS) entry which is preliminary data.</text>
</comment>
<dbReference type="InterPro" id="IPR000873">
    <property type="entry name" value="AMP-dep_synth/lig_dom"/>
</dbReference>
<evidence type="ECO:0000259" key="9">
    <source>
        <dbReference type="Pfam" id="PF13193"/>
    </source>
</evidence>
<feature type="domain" description="AMP-dependent synthetase/ligase" evidence="8">
    <location>
        <begin position="729"/>
        <end position="1119"/>
    </location>
</feature>
<comment type="function">
    <text evidence="3">Acyl-CoA synthases catalyze the initial reaction in fatty acid metabolism, by forming a thioester with CoA. Has some preference toward medium-chain substrates. Plays a role in adipocyte differentiation.</text>
</comment>
<dbReference type="AlphaFoldDB" id="A0A8S3R3R6"/>
<dbReference type="PANTHER" id="PTHR43201:SF5">
    <property type="entry name" value="MEDIUM-CHAIN ACYL-COA LIGASE ACSF2, MITOCHONDRIAL"/>
    <property type="match status" value="1"/>
</dbReference>
<dbReference type="SUPFAM" id="SSF56801">
    <property type="entry name" value="Acetyl-CoA synthetase-like"/>
    <property type="match status" value="1"/>
</dbReference>
<dbReference type="FunFam" id="3.30.300.30:FF:000008">
    <property type="entry name" value="2,3-dihydroxybenzoate-AMP ligase"/>
    <property type="match status" value="1"/>
</dbReference>
<dbReference type="EMBL" id="CAJPWZ010000863">
    <property type="protein sequence ID" value="CAG2201645.1"/>
    <property type="molecule type" value="Genomic_DNA"/>
</dbReference>
<dbReference type="PROSITE" id="PS00455">
    <property type="entry name" value="AMP_BINDING"/>
    <property type="match status" value="1"/>
</dbReference>
<dbReference type="EC" id="6.2.1.2" evidence="4"/>
<keyword evidence="2 10" id="KW-0436">Ligase</keyword>
<proteinExistence type="inferred from homology"/>
<keyword evidence="11" id="KW-1185">Reference proteome</keyword>
<dbReference type="InterPro" id="IPR045851">
    <property type="entry name" value="AMP-bd_C_sf"/>
</dbReference>
<name>A0A8S3R3R6_MYTED</name>
<comment type="catalytic activity">
    <reaction evidence="7">
        <text>a medium-chain fatty acid + ATP + CoA = a medium-chain fatty acyl-CoA + AMP + diphosphate</text>
        <dbReference type="Rhea" id="RHEA:48340"/>
        <dbReference type="ChEBI" id="CHEBI:30616"/>
        <dbReference type="ChEBI" id="CHEBI:33019"/>
        <dbReference type="ChEBI" id="CHEBI:57287"/>
        <dbReference type="ChEBI" id="CHEBI:59558"/>
        <dbReference type="ChEBI" id="CHEBI:90546"/>
        <dbReference type="ChEBI" id="CHEBI:456215"/>
        <dbReference type="EC" id="6.2.1.2"/>
    </reaction>
</comment>
<evidence type="ECO:0000313" key="10">
    <source>
        <dbReference type="EMBL" id="CAG2201645.1"/>
    </source>
</evidence>
<dbReference type="InterPro" id="IPR025110">
    <property type="entry name" value="AMP-bd_C"/>
</dbReference>
<evidence type="ECO:0000256" key="4">
    <source>
        <dbReference type="ARBA" id="ARBA00039009"/>
    </source>
</evidence>
<protein>
    <recommendedName>
        <fullName evidence="5">Medium-chain acyl-CoA ligase ACSF2, mitochondrial</fullName>
        <ecNumber evidence="4">6.2.1.2</ecNumber>
    </recommendedName>
</protein>
<comment type="catalytic activity">
    <reaction evidence="6">
        <text>octanoate + ATP + CoA = octanoyl-CoA + AMP + diphosphate</text>
        <dbReference type="Rhea" id="RHEA:33631"/>
        <dbReference type="ChEBI" id="CHEBI:25646"/>
        <dbReference type="ChEBI" id="CHEBI:30616"/>
        <dbReference type="ChEBI" id="CHEBI:33019"/>
        <dbReference type="ChEBI" id="CHEBI:57287"/>
        <dbReference type="ChEBI" id="CHEBI:57386"/>
        <dbReference type="ChEBI" id="CHEBI:456215"/>
    </reaction>
</comment>
<evidence type="ECO:0000256" key="3">
    <source>
        <dbReference type="ARBA" id="ARBA00037247"/>
    </source>
</evidence>
<feature type="domain" description="AMP-binding enzyme C-terminal" evidence="9">
    <location>
        <begin position="1170"/>
        <end position="1245"/>
    </location>
</feature>
<dbReference type="PANTHER" id="PTHR43201">
    <property type="entry name" value="ACYL-COA SYNTHETASE"/>
    <property type="match status" value="1"/>
</dbReference>
<dbReference type="GO" id="GO:0031956">
    <property type="term" value="F:medium-chain fatty acid-CoA ligase activity"/>
    <property type="evidence" value="ECO:0007669"/>
    <property type="project" value="UniProtKB-EC"/>
</dbReference>
<accession>A0A8S3R3R6</accession>
<evidence type="ECO:0000256" key="6">
    <source>
        <dbReference type="ARBA" id="ARBA00047319"/>
    </source>
</evidence>
<evidence type="ECO:0000313" key="11">
    <source>
        <dbReference type="Proteomes" id="UP000683360"/>
    </source>
</evidence>
<comment type="similarity">
    <text evidence="1">Belongs to the ATP-dependent AMP-binding enzyme family.</text>
</comment>
<reference evidence="10" key="1">
    <citation type="submission" date="2021-03" db="EMBL/GenBank/DDBJ databases">
        <authorList>
            <person name="Bekaert M."/>
        </authorList>
    </citation>
    <scope>NUCLEOTIDE SEQUENCE</scope>
</reference>
<dbReference type="Gene3D" id="2.30.38.10">
    <property type="entry name" value="Luciferase, Domain 3"/>
    <property type="match status" value="1"/>
</dbReference>